<dbReference type="AlphaFoldDB" id="A0A699WT92"/>
<dbReference type="EMBL" id="BKCJ011761962">
    <property type="protein sequence ID" value="GFD50815.1"/>
    <property type="molecule type" value="Genomic_DNA"/>
</dbReference>
<gene>
    <name evidence="2" type="ORF">Tci_922784</name>
</gene>
<name>A0A699WT92_TANCI</name>
<reference evidence="2" key="1">
    <citation type="journal article" date="2019" name="Sci. Rep.">
        <title>Draft genome of Tanacetum cinerariifolium, the natural source of mosquito coil.</title>
        <authorList>
            <person name="Yamashiro T."/>
            <person name="Shiraishi A."/>
            <person name="Satake H."/>
            <person name="Nakayama K."/>
        </authorList>
    </citation>
    <scope>NUCLEOTIDE SEQUENCE</scope>
</reference>
<organism evidence="2">
    <name type="scientific">Tanacetum cinerariifolium</name>
    <name type="common">Dalmatian daisy</name>
    <name type="synonym">Chrysanthemum cinerariifolium</name>
    <dbReference type="NCBI Taxonomy" id="118510"/>
    <lineage>
        <taxon>Eukaryota</taxon>
        <taxon>Viridiplantae</taxon>
        <taxon>Streptophyta</taxon>
        <taxon>Embryophyta</taxon>
        <taxon>Tracheophyta</taxon>
        <taxon>Spermatophyta</taxon>
        <taxon>Magnoliopsida</taxon>
        <taxon>eudicotyledons</taxon>
        <taxon>Gunneridae</taxon>
        <taxon>Pentapetalae</taxon>
        <taxon>asterids</taxon>
        <taxon>campanulids</taxon>
        <taxon>Asterales</taxon>
        <taxon>Asteraceae</taxon>
        <taxon>Asteroideae</taxon>
        <taxon>Anthemideae</taxon>
        <taxon>Anthemidinae</taxon>
        <taxon>Tanacetum</taxon>
    </lineage>
</organism>
<dbReference type="Pfam" id="PF03732">
    <property type="entry name" value="Retrotrans_gag"/>
    <property type="match status" value="1"/>
</dbReference>
<dbReference type="InterPro" id="IPR005162">
    <property type="entry name" value="Retrotrans_gag_dom"/>
</dbReference>
<sequence>MEEYCPDDEVEKLESEFWNHKMVGSDIDGYIARFHELARLVPHMVTPKSQRVNRYIWGLAPEVKAHVTSSQPATIQCAMSMAN</sequence>
<evidence type="ECO:0000313" key="2">
    <source>
        <dbReference type="EMBL" id="GFD50815.1"/>
    </source>
</evidence>
<evidence type="ECO:0000259" key="1">
    <source>
        <dbReference type="Pfam" id="PF03732"/>
    </source>
</evidence>
<feature type="domain" description="Retrotransposon gag" evidence="1">
    <location>
        <begin position="3"/>
        <end position="60"/>
    </location>
</feature>
<protein>
    <recommendedName>
        <fullName evidence="1">Retrotransposon gag domain-containing protein</fullName>
    </recommendedName>
</protein>
<feature type="non-terminal residue" evidence="2">
    <location>
        <position position="83"/>
    </location>
</feature>
<comment type="caution">
    <text evidence="2">The sequence shown here is derived from an EMBL/GenBank/DDBJ whole genome shotgun (WGS) entry which is preliminary data.</text>
</comment>
<accession>A0A699WT92</accession>
<proteinExistence type="predicted"/>